<keyword evidence="3" id="KW-1185">Reference proteome</keyword>
<dbReference type="SUPFAM" id="SSF53098">
    <property type="entry name" value="Ribonuclease H-like"/>
    <property type="match status" value="1"/>
</dbReference>
<dbReference type="GO" id="GO:0015074">
    <property type="term" value="P:DNA integration"/>
    <property type="evidence" value="ECO:0007669"/>
    <property type="project" value="InterPro"/>
</dbReference>
<protein>
    <submittedName>
        <fullName evidence="2">Integrase-like protein</fullName>
    </submittedName>
</protein>
<dbReference type="Pfam" id="PF13683">
    <property type="entry name" value="rve_3"/>
    <property type="match status" value="1"/>
</dbReference>
<dbReference type="AlphaFoldDB" id="A0A366IAI6"/>
<gene>
    <name evidence="2" type="ORF">DES36_107110</name>
</gene>
<sequence length="136" mass="16113">MLEKLYALGITPSNSRPRVSNDNAYAESLFKTVKYRPNYQPKGFPTIEEARQWAYEFVQWYNFEHHHSGINFLTPVQRHSEDFGLDVLVKRKAVYEEAKQTNPQRWSRETRDWSISETVYLNPEKEEVEGKVEKVS</sequence>
<organism evidence="2 3">
    <name type="scientific">Alkalibaculum bacchi</name>
    <dbReference type="NCBI Taxonomy" id="645887"/>
    <lineage>
        <taxon>Bacteria</taxon>
        <taxon>Bacillati</taxon>
        <taxon>Bacillota</taxon>
        <taxon>Clostridia</taxon>
        <taxon>Eubacteriales</taxon>
        <taxon>Eubacteriaceae</taxon>
        <taxon>Alkalibaculum</taxon>
    </lineage>
</organism>
<feature type="domain" description="Integrase catalytic" evidence="1">
    <location>
        <begin position="9"/>
        <end position="75"/>
    </location>
</feature>
<name>A0A366IAI6_9FIRM</name>
<reference evidence="2 3" key="1">
    <citation type="submission" date="2018-06" db="EMBL/GenBank/DDBJ databases">
        <title>Genomic Encyclopedia of Type Strains, Phase IV (KMG-IV): sequencing the most valuable type-strain genomes for metagenomic binning, comparative biology and taxonomic classification.</title>
        <authorList>
            <person name="Goeker M."/>
        </authorList>
    </citation>
    <scope>NUCLEOTIDE SEQUENCE [LARGE SCALE GENOMIC DNA]</scope>
    <source>
        <strain evidence="2 3">DSM 22112</strain>
    </source>
</reference>
<evidence type="ECO:0000313" key="3">
    <source>
        <dbReference type="Proteomes" id="UP000253490"/>
    </source>
</evidence>
<dbReference type="Gene3D" id="3.30.420.10">
    <property type="entry name" value="Ribonuclease H-like superfamily/Ribonuclease H"/>
    <property type="match status" value="1"/>
</dbReference>
<dbReference type="InterPro" id="IPR012337">
    <property type="entry name" value="RNaseH-like_sf"/>
</dbReference>
<accession>A0A366IAI6</accession>
<comment type="caution">
    <text evidence="2">The sequence shown here is derived from an EMBL/GenBank/DDBJ whole genome shotgun (WGS) entry which is preliminary data.</text>
</comment>
<dbReference type="InterPro" id="IPR036397">
    <property type="entry name" value="RNaseH_sf"/>
</dbReference>
<dbReference type="Proteomes" id="UP000253490">
    <property type="component" value="Unassembled WGS sequence"/>
</dbReference>
<proteinExistence type="predicted"/>
<dbReference type="EMBL" id="QNRX01000007">
    <property type="protein sequence ID" value="RBP65370.1"/>
    <property type="molecule type" value="Genomic_DNA"/>
</dbReference>
<dbReference type="GO" id="GO:0003676">
    <property type="term" value="F:nucleic acid binding"/>
    <property type="evidence" value="ECO:0007669"/>
    <property type="project" value="InterPro"/>
</dbReference>
<evidence type="ECO:0000313" key="2">
    <source>
        <dbReference type="EMBL" id="RBP65370.1"/>
    </source>
</evidence>
<evidence type="ECO:0000259" key="1">
    <source>
        <dbReference type="Pfam" id="PF13683"/>
    </source>
</evidence>
<dbReference type="InterPro" id="IPR001584">
    <property type="entry name" value="Integrase_cat-core"/>
</dbReference>